<comment type="caution">
    <text evidence="1">The sequence shown here is derived from an EMBL/GenBank/DDBJ whole genome shotgun (WGS) entry which is preliminary data.</text>
</comment>
<reference evidence="1" key="1">
    <citation type="submission" date="2022-07" db="EMBL/GenBank/DDBJ databases">
        <title>Phylogenomic reconstructions and comparative analyses of Kickxellomycotina fungi.</title>
        <authorList>
            <person name="Reynolds N.K."/>
            <person name="Stajich J.E."/>
            <person name="Barry K."/>
            <person name="Grigoriev I.V."/>
            <person name="Crous P."/>
            <person name="Smith M.E."/>
        </authorList>
    </citation>
    <scope>NUCLEOTIDE SEQUENCE</scope>
    <source>
        <strain evidence="1">CBS 190363</strain>
    </source>
</reference>
<protein>
    <submittedName>
        <fullName evidence="1">Uncharacterized protein</fullName>
    </submittedName>
</protein>
<gene>
    <name evidence="1" type="ORF">IWW38_001829</name>
</gene>
<sequence>MLFRSIIALAASAALASAIGPLPTDIAFLVNQVADLMVDTPFYAQISQAVDSLVAANGLPSQQAVDGNIYSSLLLALNSQNVPTAATGIAGSIVSQLLDDPPPAKVTSLVSSIVSEIKNPAINTQIASIVDELVGFLIQLRVEAPEMFDDSPETTATSTSTLSNTGTTVTTPTSTNSSTKSSATSSVTSKPLNDSTTSDSDSDSNVSSHESSSKTNAAQATKQLLGIMSVGVAAGAVVASFF</sequence>
<proteinExistence type="predicted"/>
<name>A0ACC1M5X2_9FUNG</name>
<keyword evidence="2" id="KW-1185">Reference proteome</keyword>
<dbReference type="Proteomes" id="UP001139981">
    <property type="component" value="Unassembled WGS sequence"/>
</dbReference>
<evidence type="ECO:0000313" key="2">
    <source>
        <dbReference type="Proteomes" id="UP001139981"/>
    </source>
</evidence>
<accession>A0ACC1M5X2</accession>
<organism evidence="1 2">
    <name type="scientific">Coemansia aciculifera</name>
    <dbReference type="NCBI Taxonomy" id="417176"/>
    <lineage>
        <taxon>Eukaryota</taxon>
        <taxon>Fungi</taxon>
        <taxon>Fungi incertae sedis</taxon>
        <taxon>Zoopagomycota</taxon>
        <taxon>Kickxellomycotina</taxon>
        <taxon>Kickxellomycetes</taxon>
        <taxon>Kickxellales</taxon>
        <taxon>Kickxellaceae</taxon>
        <taxon>Coemansia</taxon>
    </lineage>
</organism>
<dbReference type="EMBL" id="JANBVB010000145">
    <property type="protein sequence ID" value="KAJ2897096.1"/>
    <property type="molecule type" value="Genomic_DNA"/>
</dbReference>
<evidence type="ECO:0000313" key="1">
    <source>
        <dbReference type="EMBL" id="KAJ2897096.1"/>
    </source>
</evidence>